<organism evidence="1 2">
    <name type="scientific">Streblomastix strix</name>
    <dbReference type="NCBI Taxonomy" id="222440"/>
    <lineage>
        <taxon>Eukaryota</taxon>
        <taxon>Metamonada</taxon>
        <taxon>Preaxostyla</taxon>
        <taxon>Oxymonadida</taxon>
        <taxon>Streblomastigidae</taxon>
        <taxon>Streblomastix</taxon>
    </lineage>
</organism>
<accession>A0A5J4UEV5</accession>
<dbReference type="AlphaFoldDB" id="A0A5J4UEV5"/>
<comment type="caution">
    <text evidence="1">The sequence shown here is derived from an EMBL/GenBank/DDBJ whole genome shotgun (WGS) entry which is preliminary data.</text>
</comment>
<evidence type="ECO:0000313" key="1">
    <source>
        <dbReference type="EMBL" id="KAA6368432.1"/>
    </source>
</evidence>
<name>A0A5J4UEV5_9EUKA</name>
<sequence length="571" mass="62633">MIKTELSFLNFSIDLGNLYFQVDNIDSFLRFSNCYLFRNAGSTAINSHSLVVVNRGSLILGNLNIIGNNHGGNQPLFQSSPKLIQFTSLTVSNIALVSGSTAQLLLNVTELEQQSQITLSDVRVNKSTAGCQAQAGIIFVHASENHSQSKLKEYNPQQILIKNSTINNRSPQNNNNAYEIKFILPYRSISQNLIDQFQIVEFGLTFNHVAVRVLPSEQFDYLIIPLGAKYTNIQVNSKGQEQCISYIANYYNDIQSVLCAVIIIREQDSLGLFKGSPRSVSTTGSYTENDFRTDGIDVSFAGQVSYTASNKITFQPNLPISTDSIDSSLFRIHDGGLVTLTRLYIQRSNISGSENAPIALIINGIEQQSNGVGQLVINNCVLEGGNSVSSDVWYNLGLAETCNVGYGAAIVADGQTIVQIFRSNIRTFEGPVVRALNGASVFIDRYTILDNNGLRNRNTLSSMQTNVVCEGGIGTTTINIALDNVTSFTSTYNAWIYQSSESSCDINATYYGTLGQPRSFPQKNSAKVTIDNTNKTAEVTVGGKFLEPCLRKLVLEIHEKDSTDKQIINIS</sequence>
<dbReference type="Proteomes" id="UP000324800">
    <property type="component" value="Unassembled WGS sequence"/>
</dbReference>
<proteinExistence type="predicted"/>
<dbReference type="EMBL" id="SNRW01017359">
    <property type="protein sequence ID" value="KAA6368432.1"/>
    <property type="molecule type" value="Genomic_DNA"/>
</dbReference>
<reference evidence="1 2" key="1">
    <citation type="submission" date="2019-03" db="EMBL/GenBank/DDBJ databases">
        <title>Single cell metagenomics reveals metabolic interactions within the superorganism composed of flagellate Streblomastix strix and complex community of Bacteroidetes bacteria on its surface.</title>
        <authorList>
            <person name="Treitli S.C."/>
            <person name="Kolisko M."/>
            <person name="Husnik F."/>
            <person name="Keeling P."/>
            <person name="Hampl V."/>
        </authorList>
    </citation>
    <scope>NUCLEOTIDE SEQUENCE [LARGE SCALE GENOMIC DNA]</scope>
    <source>
        <strain evidence="1">ST1C</strain>
    </source>
</reference>
<protein>
    <submittedName>
        <fullName evidence="1">Uncharacterized protein</fullName>
    </submittedName>
</protein>
<evidence type="ECO:0000313" key="2">
    <source>
        <dbReference type="Proteomes" id="UP000324800"/>
    </source>
</evidence>
<gene>
    <name evidence="1" type="ORF">EZS28_036041</name>
</gene>